<dbReference type="Proteomes" id="UP001596043">
    <property type="component" value="Unassembled WGS sequence"/>
</dbReference>
<name>A0ABV9HU82_9FLAO</name>
<accession>A0ABV9HU82</accession>
<dbReference type="EMBL" id="JBHSFV010000002">
    <property type="protein sequence ID" value="MFC4633141.1"/>
    <property type="molecule type" value="Genomic_DNA"/>
</dbReference>
<evidence type="ECO:0000313" key="1">
    <source>
        <dbReference type="EMBL" id="MFC4633141.1"/>
    </source>
</evidence>
<gene>
    <name evidence="1" type="ORF">ACFO3O_04440</name>
</gene>
<dbReference type="RefSeq" id="WP_379977334.1">
    <property type="nucleotide sequence ID" value="NZ_JBHSFV010000002.1"/>
</dbReference>
<proteinExistence type="predicted"/>
<reference evidence="2" key="1">
    <citation type="journal article" date="2019" name="Int. J. Syst. Evol. Microbiol.">
        <title>The Global Catalogue of Microorganisms (GCM) 10K type strain sequencing project: providing services to taxonomists for standard genome sequencing and annotation.</title>
        <authorList>
            <consortium name="The Broad Institute Genomics Platform"/>
            <consortium name="The Broad Institute Genome Sequencing Center for Infectious Disease"/>
            <person name="Wu L."/>
            <person name="Ma J."/>
        </authorList>
    </citation>
    <scope>NUCLEOTIDE SEQUENCE [LARGE SCALE GENOMIC DNA]</scope>
    <source>
        <strain evidence="2">YJ-61-S</strain>
    </source>
</reference>
<sequence>MTTQTQNIQNGYHSEAKEWKSNLLFIETELHFIEQLIHSYVFEPNTPNLFERLEHFKTQLLNIKTQYKKIQERVISYDNELGGLLESHDTEPLDPSMEKKRQRISADYNQFITTYKALKSNIFEYCGGILKRNKK</sequence>
<protein>
    <submittedName>
        <fullName evidence="1">Uncharacterized protein</fullName>
    </submittedName>
</protein>
<evidence type="ECO:0000313" key="2">
    <source>
        <dbReference type="Proteomes" id="UP001596043"/>
    </source>
</evidence>
<organism evidence="1 2">
    <name type="scientific">Dokdonia ponticola</name>
    <dbReference type="NCBI Taxonomy" id="2041041"/>
    <lineage>
        <taxon>Bacteria</taxon>
        <taxon>Pseudomonadati</taxon>
        <taxon>Bacteroidota</taxon>
        <taxon>Flavobacteriia</taxon>
        <taxon>Flavobacteriales</taxon>
        <taxon>Flavobacteriaceae</taxon>
        <taxon>Dokdonia</taxon>
    </lineage>
</organism>
<comment type="caution">
    <text evidence="1">The sequence shown here is derived from an EMBL/GenBank/DDBJ whole genome shotgun (WGS) entry which is preliminary data.</text>
</comment>
<keyword evidence="2" id="KW-1185">Reference proteome</keyword>